<dbReference type="GO" id="GO:0008843">
    <property type="term" value="F:endochitinase activity"/>
    <property type="evidence" value="ECO:0007669"/>
    <property type="project" value="UniProtKB-EC"/>
</dbReference>
<protein>
    <recommendedName>
        <fullName evidence="2">chitinase</fullName>
        <ecNumber evidence="2">3.2.1.14</ecNumber>
    </recommendedName>
</protein>
<evidence type="ECO:0000313" key="11">
    <source>
        <dbReference type="EMBL" id="RCI02166.1"/>
    </source>
</evidence>
<sequence length="549" mass="58516">MLKVILYFAFSTLIAFSSAFDNQCNDNLVDYWGQNSYGAANGNDPSGWQQPLRFYCEDDAVDVLPIAFLTTFFGVGGEPQINLANYCNSADNATFPGSNLANCQNISPDIKYCQSKGKLITLSLGGATGGVGFQSDAQASAFADTLWNLFFGGNSNTRPFGDAVLDGVDLDIEGGGPNHYVTFLKKLDSYFSASDKKYYVTAAPQCVYPDANLQLTLNNYPFDAVYVQFYNNPCGLQNFNSPNQWNFGIWDIWARTISPNPNVKVLIGAPASTSAAGGGYVPADTLIDIARKTRDRFPSFGGVMLWDASQAYKNGRIDAAVKNALQSGKRCDGGFDYPLCTAPAWASGKGYSAGDTVTYKYMWTAKWYASNAPSADVNSDWSPVSSCKGGAGDTGNTPPSSTRTVTISASSTTSSISSSSQTSTTTTSSSKTSTTTSSSSSKTSSGTITATLTTKTTLTSTVTKTSITTITGNTSTNAATTIPTDSCSGVPAWSSSTSYVSASKVTYQGNIWQAQWWSYNDVPGGTSGVWTKLGSCLTKRLRKRRRISV</sequence>
<dbReference type="OrthoDB" id="6020543at2759"/>
<feature type="region of interest" description="Disordered" evidence="8">
    <location>
        <begin position="373"/>
        <end position="446"/>
    </location>
</feature>
<name>A0A367KIZ0_RHIST</name>
<evidence type="ECO:0000256" key="6">
    <source>
        <dbReference type="ARBA" id="ARBA00023295"/>
    </source>
</evidence>
<dbReference type="InterPro" id="IPR017853">
    <property type="entry name" value="GH"/>
</dbReference>
<dbReference type="PROSITE" id="PS01095">
    <property type="entry name" value="GH18_1"/>
    <property type="match status" value="1"/>
</dbReference>
<evidence type="ECO:0000256" key="2">
    <source>
        <dbReference type="ARBA" id="ARBA00012729"/>
    </source>
</evidence>
<evidence type="ECO:0000313" key="12">
    <source>
        <dbReference type="Proteomes" id="UP000253551"/>
    </source>
</evidence>
<dbReference type="Gene3D" id="2.10.10.20">
    <property type="entry name" value="Carbohydrate-binding module superfamily 5/12"/>
    <property type="match status" value="2"/>
</dbReference>
<evidence type="ECO:0000256" key="3">
    <source>
        <dbReference type="ARBA" id="ARBA00022801"/>
    </source>
</evidence>
<proteinExistence type="predicted"/>
<keyword evidence="4" id="KW-0146">Chitin degradation</keyword>
<evidence type="ECO:0000256" key="1">
    <source>
        <dbReference type="ARBA" id="ARBA00000822"/>
    </source>
</evidence>
<evidence type="ECO:0000256" key="8">
    <source>
        <dbReference type="SAM" id="MobiDB-lite"/>
    </source>
</evidence>
<comment type="catalytic activity">
    <reaction evidence="1">
        <text>Random endo-hydrolysis of N-acetyl-beta-D-glucosaminide (1-&gt;4)-beta-linkages in chitin and chitodextrins.</text>
        <dbReference type="EC" id="3.2.1.14"/>
    </reaction>
</comment>
<reference evidence="11 12" key="1">
    <citation type="journal article" date="2018" name="G3 (Bethesda)">
        <title>Phylogenetic and Phylogenomic Definition of Rhizopus Species.</title>
        <authorList>
            <person name="Gryganskyi A.P."/>
            <person name="Golan J."/>
            <person name="Dolatabadi S."/>
            <person name="Mondo S."/>
            <person name="Robb S."/>
            <person name="Idnurm A."/>
            <person name="Muszewska A."/>
            <person name="Steczkiewicz K."/>
            <person name="Masonjones S."/>
            <person name="Liao H.L."/>
            <person name="Gajdeczka M.T."/>
            <person name="Anike F."/>
            <person name="Vuek A."/>
            <person name="Anishchenko I.M."/>
            <person name="Voigt K."/>
            <person name="de Hoog G.S."/>
            <person name="Smith M.E."/>
            <person name="Heitman J."/>
            <person name="Vilgalys R."/>
            <person name="Stajich J.E."/>
        </authorList>
    </citation>
    <scope>NUCLEOTIDE SEQUENCE [LARGE SCALE GENOMIC DNA]</scope>
    <source>
        <strain evidence="11 12">LSU 92-RS-03</strain>
    </source>
</reference>
<evidence type="ECO:0000256" key="4">
    <source>
        <dbReference type="ARBA" id="ARBA00023024"/>
    </source>
</evidence>
<evidence type="ECO:0000256" key="9">
    <source>
        <dbReference type="SAM" id="SignalP"/>
    </source>
</evidence>
<gene>
    <name evidence="11" type="primary">CHT1_7</name>
    <name evidence="11" type="ORF">CU098_010742</name>
</gene>
<dbReference type="Proteomes" id="UP000253551">
    <property type="component" value="Unassembled WGS sequence"/>
</dbReference>
<dbReference type="PANTHER" id="PTHR45708:SF49">
    <property type="entry name" value="ENDOCHITINASE"/>
    <property type="match status" value="1"/>
</dbReference>
<dbReference type="InterPro" id="IPR050542">
    <property type="entry name" value="Glycosyl_Hydrlase18_Chitinase"/>
</dbReference>
<keyword evidence="5" id="KW-0119">Carbohydrate metabolism</keyword>
<dbReference type="CDD" id="cd02877">
    <property type="entry name" value="GH18_hevamine_XipI_class_III"/>
    <property type="match status" value="1"/>
</dbReference>
<dbReference type="GO" id="GO:0006032">
    <property type="term" value="P:chitin catabolic process"/>
    <property type="evidence" value="ECO:0007669"/>
    <property type="project" value="UniProtKB-KW"/>
</dbReference>
<dbReference type="EMBL" id="PJQM01001502">
    <property type="protein sequence ID" value="RCI02166.1"/>
    <property type="molecule type" value="Genomic_DNA"/>
</dbReference>
<dbReference type="GO" id="GO:0000272">
    <property type="term" value="P:polysaccharide catabolic process"/>
    <property type="evidence" value="ECO:0007669"/>
    <property type="project" value="UniProtKB-KW"/>
</dbReference>
<dbReference type="InterPro" id="IPR045321">
    <property type="entry name" value="Cts1-like"/>
</dbReference>
<dbReference type="PANTHER" id="PTHR45708">
    <property type="entry name" value="ENDOCHITINASE"/>
    <property type="match status" value="1"/>
</dbReference>
<dbReference type="STRING" id="4846.A0A367KIZ0"/>
<dbReference type="CDD" id="cd12215">
    <property type="entry name" value="ChiC_BD"/>
    <property type="match status" value="1"/>
</dbReference>
<dbReference type="GO" id="GO:0030246">
    <property type="term" value="F:carbohydrate binding"/>
    <property type="evidence" value="ECO:0007669"/>
    <property type="project" value="InterPro"/>
</dbReference>
<organism evidence="11 12">
    <name type="scientific">Rhizopus stolonifer</name>
    <name type="common">Rhizopus nigricans</name>
    <dbReference type="NCBI Taxonomy" id="4846"/>
    <lineage>
        <taxon>Eukaryota</taxon>
        <taxon>Fungi</taxon>
        <taxon>Fungi incertae sedis</taxon>
        <taxon>Mucoromycota</taxon>
        <taxon>Mucoromycotina</taxon>
        <taxon>Mucoromycetes</taxon>
        <taxon>Mucorales</taxon>
        <taxon>Mucorineae</taxon>
        <taxon>Rhizopodaceae</taxon>
        <taxon>Rhizopus</taxon>
    </lineage>
</organism>
<feature type="chain" id="PRO_5017074573" description="chitinase" evidence="9">
    <location>
        <begin position="20"/>
        <end position="549"/>
    </location>
</feature>
<keyword evidence="7" id="KW-0624">Polysaccharide degradation</keyword>
<dbReference type="InterPro" id="IPR001223">
    <property type="entry name" value="Glyco_hydro18_cat"/>
</dbReference>
<dbReference type="Gene3D" id="3.20.20.80">
    <property type="entry name" value="Glycosidases"/>
    <property type="match status" value="1"/>
</dbReference>
<feature type="domain" description="GH18" evidence="10">
    <location>
        <begin position="26"/>
        <end position="328"/>
    </location>
</feature>
<dbReference type="SUPFAM" id="SSF51445">
    <property type="entry name" value="(Trans)glycosidases"/>
    <property type="match status" value="1"/>
</dbReference>
<feature type="compositionally biased region" description="Polar residues" evidence="8">
    <location>
        <begin position="373"/>
        <end position="385"/>
    </location>
</feature>
<evidence type="ECO:0000259" key="10">
    <source>
        <dbReference type="PROSITE" id="PS51910"/>
    </source>
</evidence>
<dbReference type="InterPro" id="IPR001579">
    <property type="entry name" value="Glyco_hydro_18_chit_AS"/>
</dbReference>
<evidence type="ECO:0000256" key="5">
    <source>
        <dbReference type="ARBA" id="ARBA00023277"/>
    </source>
</evidence>
<feature type="compositionally biased region" description="Low complexity" evidence="8">
    <location>
        <begin position="400"/>
        <end position="446"/>
    </location>
</feature>
<dbReference type="SMART" id="SM00495">
    <property type="entry name" value="ChtBD3"/>
    <property type="match status" value="2"/>
</dbReference>
<dbReference type="InterPro" id="IPR036573">
    <property type="entry name" value="CBM_sf_5/12"/>
</dbReference>
<keyword evidence="9" id="KW-0732">Signal</keyword>
<keyword evidence="6" id="KW-0326">Glycosidase</keyword>
<evidence type="ECO:0000256" key="7">
    <source>
        <dbReference type="ARBA" id="ARBA00023326"/>
    </source>
</evidence>
<accession>A0A367KIZ0</accession>
<dbReference type="InterPro" id="IPR003610">
    <property type="entry name" value="CBM5/12"/>
</dbReference>
<dbReference type="SUPFAM" id="SSF51055">
    <property type="entry name" value="Carbohydrate binding domain"/>
    <property type="match status" value="2"/>
</dbReference>
<dbReference type="GO" id="GO:0005576">
    <property type="term" value="C:extracellular region"/>
    <property type="evidence" value="ECO:0007669"/>
    <property type="project" value="InterPro"/>
</dbReference>
<keyword evidence="3" id="KW-0378">Hydrolase</keyword>
<comment type="caution">
    <text evidence="11">The sequence shown here is derived from an EMBL/GenBank/DDBJ whole genome shotgun (WGS) entry which is preliminary data.</text>
</comment>
<dbReference type="EC" id="3.2.1.14" evidence="2"/>
<dbReference type="PROSITE" id="PS51910">
    <property type="entry name" value="GH18_2"/>
    <property type="match status" value="1"/>
</dbReference>
<dbReference type="AlphaFoldDB" id="A0A367KIZ0"/>
<keyword evidence="12" id="KW-1185">Reference proteome</keyword>
<feature type="signal peptide" evidence="9">
    <location>
        <begin position="1"/>
        <end position="19"/>
    </location>
</feature>